<feature type="domain" description="Transposase IS200-like" evidence="1">
    <location>
        <begin position="33"/>
        <end position="171"/>
    </location>
</feature>
<dbReference type="Proteomes" id="UP000295741">
    <property type="component" value="Unassembled WGS sequence"/>
</dbReference>
<dbReference type="InterPro" id="IPR002686">
    <property type="entry name" value="Transposase_17"/>
</dbReference>
<dbReference type="PANTHER" id="PTHR36966:SF1">
    <property type="entry name" value="REP-ASSOCIATED TYROSINE TRANSPOSASE"/>
    <property type="match status" value="1"/>
</dbReference>
<dbReference type="OrthoDB" id="9788881at2"/>
<reference evidence="2 3" key="1">
    <citation type="submission" date="2019-03" db="EMBL/GenBank/DDBJ databases">
        <title>Genomic Encyclopedia of Archaeal and Bacterial Type Strains, Phase II (KMG-II): from individual species to whole genera.</title>
        <authorList>
            <person name="Goeker M."/>
        </authorList>
    </citation>
    <scope>NUCLEOTIDE SEQUENCE [LARGE SCALE GENOMIC DNA]</scope>
    <source>
        <strain evidence="2 3">DSM 28323</strain>
    </source>
</reference>
<dbReference type="InterPro" id="IPR052715">
    <property type="entry name" value="RAYT_transposase"/>
</dbReference>
<name>A0A4R6J0T1_9BACT</name>
<dbReference type="RefSeq" id="WP_133473433.1">
    <property type="nucleotide sequence ID" value="NZ_SNWP01000010.1"/>
</dbReference>
<dbReference type="SMART" id="SM01321">
    <property type="entry name" value="Y1_Tnp"/>
    <property type="match status" value="1"/>
</dbReference>
<accession>A0A4R6J0T1</accession>
<organism evidence="2 3">
    <name type="scientific">Sediminibacterium goheungense</name>
    <dbReference type="NCBI Taxonomy" id="1086393"/>
    <lineage>
        <taxon>Bacteria</taxon>
        <taxon>Pseudomonadati</taxon>
        <taxon>Bacteroidota</taxon>
        <taxon>Chitinophagia</taxon>
        <taxon>Chitinophagales</taxon>
        <taxon>Chitinophagaceae</taxon>
        <taxon>Sediminibacterium</taxon>
    </lineage>
</organism>
<dbReference type="EMBL" id="SNWP01000010">
    <property type="protein sequence ID" value="TDO28810.1"/>
    <property type="molecule type" value="Genomic_DNA"/>
</dbReference>
<dbReference type="Gene3D" id="3.30.70.1290">
    <property type="entry name" value="Transposase IS200-like"/>
    <property type="match status" value="1"/>
</dbReference>
<comment type="caution">
    <text evidence="2">The sequence shown here is derived from an EMBL/GenBank/DDBJ whole genome shotgun (WGS) entry which is preliminary data.</text>
</comment>
<dbReference type="GO" id="GO:0004803">
    <property type="term" value="F:transposase activity"/>
    <property type="evidence" value="ECO:0007669"/>
    <property type="project" value="InterPro"/>
</dbReference>
<dbReference type="AlphaFoldDB" id="A0A4R6J0T1"/>
<gene>
    <name evidence="2" type="ORF">BC659_0890</name>
</gene>
<evidence type="ECO:0000313" key="2">
    <source>
        <dbReference type="EMBL" id="TDO28810.1"/>
    </source>
</evidence>
<sequence>MDETVVNKPKVLRMVRSEVLYFCWMSVRKKITAINGVYFITFTCTRWLPLFSLTQGYDTVYKWFDYLKAKGHYIVGYVIMPNHVHAVIAFSKTDQSINTIIANGKRFIAYELVKRLKQINKEDILMQLADWVNTTERLRNKKHEVFEPSFDRKECYSIPFIKQKIDYIHNNPCKAKMTGVQFPEDYLHSSAKYYYTNIQGVYPVITYMELQDIDLR</sequence>
<evidence type="ECO:0000259" key="1">
    <source>
        <dbReference type="SMART" id="SM01321"/>
    </source>
</evidence>
<keyword evidence="3" id="KW-1185">Reference proteome</keyword>
<dbReference type="SUPFAM" id="SSF143422">
    <property type="entry name" value="Transposase IS200-like"/>
    <property type="match status" value="1"/>
</dbReference>
<protein>
    <submittedName>
        <fullName evidence="2">Transposase IS200 family protein</fullName>
    </submittedName>
</protein>
<dbReference type="GO" id="GO:0006313">
    <property type="term" value="P:DNA transposition"/>
    <property type="evidence" value="ECO:0007669"/>
    <property type="project" value="InterPro"/>
</dbReference>
<dbReference type="GO" id="GO:0043565">
    <property type="term" value="F:sequence-specific DNA binding"/>
    <property type="evidence" value="ECO:0007669"/>
    <property type="project" value="TreeGrafter"/>
</dbReference>
<dbReference type="PANTHER" id="PTHR36966">
    <property type="entry name" value="REP-ASSOCIATED TYROSINE TRANSPOSASE"/>
    <property type="match status" value="1"/>
</dbReference>
<evidence type="ECO:0000313" key="3">
    <source>
        <dbReference type="Proteomes" id="UP000295741"/>
    </source>
</evidence>
<proteinExistence type="predicted"/>
<dbReference type="InterPro" id="IPR036515">
    <property type="entry name" value="Transposase_17_sf"/>
</dbReference>